<evidence type="ECO:0000256" key="1">
    <source>
        <dbReference type="SAM" id="Coils"/>
    </source>
</evidence>
<keyword evidence="1" id="KW-0175">Coiled coil</keyword>
<evidence type="ECO:0000256" key="2">
    <source>
        <dbReference type="SAM" id="MobiDB-lite"/>
    </source>
</evidence>
<sequence>MIFNTREEEERGGGASLKFREEKRPLLRVKVPLSILGLPFQSGIAAGESKEHTLNLSTFFESGPSVKFAYRPNDTWNPFSLIVKTGTGPFGSPVSSSLLMSAEFNLLARGNPSFILHFKPQFGDFSIKKSQSSVFGKVLKPKNGVVLEESIEVVDSPVVNGGYTGFFAEKKQLATLKSGDIAGILSGIELTASTAVPLKGKTMVKFRWGMRIPSEMKSGVGELGYPTAGISVRKVPFLMMDKIGIEHVEGVDSKLATSTANKTDPNRSVKMEDSGFMVKMQLRALEADNKSLKRAVDDLRREVKGEDLNCGKYRETERNGETERRMMEKKSMEGDGNEDPNKGLKGATA</sequence>
<name>A0A6A3A2A8_HIBSY</name>
<feature type="region of interest" description="Disordered" evidence="2">
    <location>
        <begin position="313"/>
        <end position="349"/>
    </location>
</feature>
<dbReference type="AlphaFoldDB" id="A0A6A3A2A8"/>
<dbReference type="EMBL" id="VEPZ02001049">
    <property type="protein sequence ID" value="KAE8697787.1"/>
    <property type="molecule type" value="Genomic_DNA"/>
</dbReference>
<protein>
    <submittedName>
        <fullName evidence="3">Uncharacterized protein</fullName>
    </submittedName>
</protein>
<dbReference type="PANTHER" id="PTHR34285:SF3">
    <property type="entry name" value="OS08G0510800 PROTEIN"/>
    <property type="match status" value="1"/>
</dbReference>
<dbReference type="Proteomes" id="UP000436088">
    <property type="component" value="Unassembled WGS sequence"/>
</dbReference>
<comment type="caution">
    <text evidence="3">The sequence shown here is derived from an EMBL/GenBank/DDBJ whole genome shotgun (WGS) entry which is preliminary data.</text>
</comment>
<reference evidence="3" key="1">
    <citation type="submission" date="2019-09" db="EMBL/GenBank/DDBJ databases">
        <title>Draft genome information of white flower Hibiscus syriacus.</title>
        <authorList>
            <person name="Kim Y.-M."/>
        </authorList>
    </citation>
    <scope>NUCLEOTIDE SEQUENCE [LARGE SCALE GENOMIC DNA]</scope>
    <source>
        <strain evidence="3">YM2019G1</strain>
    </source>
</reference>
<gene>
    <name evidence="3" type="ORF">F3Y22_tig00110610pilonHSYRG00375</name>
</gene>
<organism evidence="3 4">
    <name type="scientific">Hibiscus syriacus</name>
    <name type="common">Rose of Sharon</name>
    <dbReference type="NCBI Taxonomy" id="106335"/>
    <lineage>
        <taxon>Eukaryota</taxon>
        <taxon>Viridiplantae</taxon>
        <taxon>Streptophyta</taxon>
        <taxon>Embryophyta</taxon>
        <taxon>Tracheophyta</taxon>
        <taxon>Spermatophyta</taxon>
        <taxon>Magnoliopsida</taxon>
        <taxon>eudicotyledons</taxon>
        <taxon>Gunneridae</taxon>
        <taxon>Pentapetalae</taxon>
        <taxon>rosids</taxon>
        <taxon>malvids</taxon>
        <taxon>Malvales</taxon>
        <taxon>Malvaceae</taxon>
        <taxon>Malvoideae</taxon>
        <taxon>Hibiscus</taxon>
    </lineage>
</organism>
<dbReference type="PANTHER" id="PTHR34285">
    <property type="entry name" value="OS08G0510800 PROTEIN"/>
    <property type="match status" value="1"/>
</dbReference>
<feature type="coiled-coil region" evidence="1">
    <location>
        <begin position="282"/>
        <end position="309"/>
    </location>
</feature>
<evidence type="ECO:0000313" key="3">
    <source>
        <dbReference type="EMBL" id="KAE8697787.1"/>
    </source>
</evidence>
<evidence type="ECO:0000313" key="4">
    <source>
        <dbReference type="Proteomes" id="UP000436088"/>
    </source>
</evidence>
<keyword evidence="4" id="KW-1185">Reference proteome</keyword>
<proteinExistence type="predicted"/>
<feature type="compositionally biased region" description="Basic and acidic residues" evidence="2">
    <location>
        <begin position="313"/>
        <end position="333"/>
    </location>
</feature>
<accession>A0A6A3A2A8</accession>